<evidence type="ECO:0000256" key="2">
    <source>
        <dbReference type="SAM" id="MobiDB-lite"/>
    </source>
</evidence>
<keyword evidence="5" id="KW-1185">Reference proteome</keyword>
<evidence type="ECO:0000256" key="1">
    <source>
        <dbReference type="SAM" id="Coils"/>
    </source>
</evidence>
<dbReference type="EMBL" id="JAOVZQ010000001">
    <property type="protein sequence ID" value="MCY0096386.1"/>
    <property type="molecule type" value="Genomic_DNA"/>
</dbReference>
<feature type="transmembrane region" description="Helical" evidence="3">
    <location>
        <begin position="65"/>
        <end position="88"/>
    </location>
</feature>
<sequence>MTKPLDARTQTGQPEVDMAKSAPRGWLSRLGSDRRRQVPPQTIPTLTFDPTVAPVAQAGGKPPRALISFFLMVIIPSLISIFYFTLLASDQFTAEARFAVRSLADDSTEASPGGNLFTMRAASQDSYVVTSFIHSSEILSRLDGKIDYRAIFESPEADFWSRLDPEASREEFLDYWADHVTAYIDGPSSIVTLTVRTFNPDDSVRLATAILEESEKLVNELTIRARDDLLASYRQEVDRTTVQYQQALSDLNRLQKQTGFLSPDDEAKQTGTLLTGLLSQAMELDSRIFVLRQSNGTGSPSYQQLLNARESLTQQIDNLQQRLVGSDDLALTNLITEYSEVETNRIVAEKLFETAKQNYDQAFAAALRKALYLTVFIDPSLPEESFYPRRFVSPLLLSLGFLVFWSLLSLVWASVEDHRL</sequence>
<keyword evidence="1" id="KW-0175">Coiled coil</keyword>
<name>A0ABT3YKF8_9HYPH</name>
<organism evidence="4 5">
    <name type="scientific">Hoeflea ulvae</name>
    <dbReference type="NCBI Taxonomy" id="2983764"/>
    <lineage>
        <taxon>Bacteria</taxon>
        <taxon>Pseudomonadati</taxon>
        <taxon>Pseudomonadota</taxon>
        <taxon>Alphaproteobacteria</taxon>
        <taxon>Hyphomicrobiales</taxon>
        <taxon>Rhizobiaceae</taxon>
        <taxon>Hoeflea</taxon>
    </lineage>
</organism>
<keyword evidence="3" id="KW-0472">Membrane</keyword>
<keyword evidence="3" id="KW-1133">Transmembrane helix</keyword>
<evidence type="ECO:0000313" key="4">
    <source>
        <dbReference type="EMBL" id="MCY0096386.1"/>
    </source>
</evidence>
<feature type="region of interest" description="Disordered" evidence="2">
    <location>
        <begin position="1"/>
        <end position="24"/>
    </location>
</feature>
<proteinExistence type="predicted"/>
<comment type="caution">
    <text evidence="4">The sequence shown here is derived from an EMBL/GenBank/DDBJ whole genome shotgun (WGS) entry which is preliminary data.</text>
</comment>
<keyword evidence="3" id="KW-0812">Transmembrane</keyword>
<gene>
    <name evidence="4" type="ORF">OEG82_20575</name>
</gene>
<feature type="coiled-coil region" evidence="1">
    <location>
        <begin position="302"/>
        <end position="329"/>
    </location>
</feature>
<dbReference type="Proteomes" id="UP001081283">
    <property type="component" value="Unassembled WGS sequence"/>
</dbReference>
<accession>A0ABT3YKF8</accession>
<dbReference type="PANTHER" id="PTHR32309:SF13">
    <property type="entry name" value="FERRIC ENTEROBACTIN TRANSPORT PROTEIN FEPE"/>
    <property type="match status" value="1"/>
</dbReference>
<evidence type="ECO:0000256" key="3">
    <source>
        <dbReference type="SAM" id="Phobius"/>
    </source>
</evidence>
<reference evidence="4" key="1">
    <citation type="submission" date="2022-10" db="EMBL/GenBank/DDBJ databases">
        <title>Hoeflea sp. J2-29, isolated from marine algae.</title>
        <authorList>
            <person name="Kristyanto S."/>
            <person name="Kim J.M."/>
            <person name="Jeon C.O."/>
        </authorList>
    </citation>
    <scope>NUCLEOTIDE SEQUENCE</scope>
    <source>
        <strain evidence="4">J2-29</strain>
    </source>
</reference>
<protein>
    <submittedName>
        <fullName evidence="4">Capsule biosynthesis protein</fullName>
    </submittedName>
</protein>
<dbReference type="RefSeq" id="WP_267614214.1">
    <property type="nucleotide sequence ID" value="NZ_JAOVZQ010000001.1"/>
</dbReference>
<evidence type="ECO:0000313" key="5">
    <source>
        <dbReference type="Proteomes" id="UP001081283"/>
    </source>
</evidence>
<dbReference type="InterPro" id="IPR050445">
    <property type="entry name" value="Bact_polysacc_biosynth/exp"/>
</dbReference>
<feature type="transmembrane region" description="Helical" evidence="3">
    <location>
        <begin position="395"/>
        <end position="415"/>
    </location>
</feature>
<dbReference type="PANTHER" id="PTHR32309">
    <property type="entry name" value="TYROSINE-PROTEIN KINASE"/>
    <property type="match status" value="1"/>
</dbReference>